<dbReference type="GO" id="GO:0018104">
    <property type="term" value="P:peptidoglycan-protein cross-linking"/>
    <property type="evidence" value="ECO:0007669"/>
    <property type="project" value="TreeGrafter"/>
</dbReference>
<dbReference type="GO" id="GO:0005576">
    <property type="term" value="C:extracellular region"/>
    <property type="evidence" value="ECO:0007669"/>
    <property type="project" value="TreeGrafter"/>
</dbReference>
<evidence type="ECO:0000256" key="8">
    <source>
        <dbReference type="SAM" id="MobiDB-lite"/>
    </source>
</evidence>
<gene>
    <name evidence="10" type="ORF">GCM10011385_15510</name>
</gene>
<feature type="compositionally biased region" description="Basic and acidic residues" evidence="8">
    <location>
        <begin position="131"/>
        <end position="140"/>
    </location>
</feature>
<dbReference type="InterPro" id="IPR038063">
    <property type="entry name" value="Transpep_catalytic_dom"/>
</dbReference>
<reference evidence="10" key="1">
    <citation type="journal article" date="2014" name="Int. J. Syst. Evol. Microbiol.">
        <title>Complete genome sequence of Corynebacterium casei LMG S-19264T (=DSM 44701T), isolated from a smear-ripened cheese.</title>
        <authorList>
            <consortium name="US DOE Joint Genome Institute (JGI-PGF)"/>
            <person name="Walter F."/>
            <person name="Albersmeier A."/>
            <person name="Kalinowski J."/>
            <person name="Ruckert C."/>
        </authorList>
    </citation>
    <scope>NUCLEOTIDE SEQUENCE</scope>
    <source>
        <strain evidence="10">CGMCC 1.15320</strain>
    </source>
</reference>
<comment type="similarity">
    <text evidence="2">Belongs to the YkuD family.</text>
</comment>
<feature type="region of interest" description="Disordered" evidence="8">
    <location>
        <begin position="131"/>
        <end position="167"/>
    </location>
</feature>
<evidence type="ECO:0000313" key="10">
    <source>
        <dbReference type="EMBL" id="GGA62600.1"/>
    </source>
</evidence>
<keyword evidence="4 7" id="KW-0133">Cell shape</keyword>
<feature type="active site" description="Proton donor/acceptor" evidence="7">
    <location>
        <position position="458"/>
    </location>
</feature>
<comment type="pathway">
    <text evidence="1 7">Cell wall biogenesis; peptidoglycan biosynthesis.</text>
</comment>
<reference evidence="10" key="2">
    <citation type="submission" date="2020-09" db="EMBL/GenBank/DDBJ databases">
        <authorList>
            <person name="Sun Q."/>
            <person name="Zhou Y."/>
        </authorList>
    </citation>
    <scope>NUCLEOTIDE SEQUENCE</scope>
    <source>
        <strain evidence="10">CGMCC 1.15320</strain>
    </source>
</reference>
<keyword evidence="6 7" id="KW-0961">Cell wall biogenesis/degradation</keyword>
<feature type="active site" description="Nucleophile" evidence="7">
    <location>
        <position position="474"/>
    </location>
</feature>
<comment type="caution">
    <text evidence="10">The sequence shown here is derived from an EMBL/GenBank/DDBJ whole genome shotgun (WGS) entry which is preliminary data.</text>
</comment>
<evidence type="ECO:0000256" key="3">
    <source>
        <dbReference type="ARBA" id="ARBA00022679"/>
    </source>
</evidence>
<dbReference type="GO" id="GO:0071555">
    <property type="term" value="P:cell wall organization"/>
    <property type="evidence" value="ECO:0007669"/>
    <property type="project" value="UniProtKB-UniRule"/>
</dbReference>
<dbReference type="InterPro" id="IPR005490">
    <property type="entry name" value="LD_TPept_cat_dom"/>
</dbReference>
<dbReference type="PROSITE" id="PS52029">
    <property type="entry name" value="LD_TPASE"/>
    <property type="match status" value="1"/>
</dbReference>
<keyword evidence="11" id="KW-1185">Reference proteome</keyword>
<dbReference type="CDD" id="cd16913">
    <property type="entry name" value="YkuD_like"/>
    <property type="match status" value="1"/>
</dbReference>
<evidence type="ECO:0000256" key="4">
    <source>
        <dbReference type="ARBA" id="ARBA00022960"/>
    </source>
</evidence>
<evidence type="ECO:0000256" key="7">
    <source>
        <dbReference type="PROSITE-ProRule" id="PRU01373"/>
    </source>
</evidence>
<keyword evidence="5 7" id="KW-0573">Peptidoglycan synthesis</keyword>
<dbReference type="Proteomes" id="UP000636264">
    <property type="component" value="Unassembled WGS sequence"/>
</dbReference>
<dbReference type="Pfam" id="PF03734">
    <property type="entry name" value="YkuD"/>
    <property type="match status" value="1"/>
</dbReference>
<dbReference type="SUPFAM" id="SSF141523">
    <property type="entry name" value="L,D-transpeptidase catalytic domain-like"/>
    <property type="match status" value="1"/>
</dbReference>
<dbReference type="PANTHER" id="PTHR30582:SF30">
    <property type="entry name" value="BLR4375 PROTEIN"/>
    <property type="match status" value="1"/>
</dbReference>
<organism evidence="10 11">
    <name type="scientific">Nitratireductor aestuarii</name>
    <dbReference type="NCBI Taxonomy" id="1735103"/>
    <lineage>
        <taxon>Bacteria</taxon>
        <taxon>Pseudomonadati</taxon>
        <taxon>Pseudomonadota</taxon>
        <taxon>Alphaproteobacteria</taxon>
        <taxon>Hyphomicrobiales</taxon>
        <taxon>Phyllobacteriaceae</taxon>
        <taxon>Nitratireductor</taxon>
    </lineage>
</organism>
<evidence type="ECO:0000256" key="2">
    <source>
        <dbReference type="ARBA" id="ARBA00005992"/>
    </source>
</evidence>
<sequence>MLHTVPWVVVSFGDVKVRGTYPVVLSLGCLIAVSAGAEPIGSATPLEGEFQVAQAYEFQVYIDERGREVIVDPRTNRVVEIREPFAEPPVPEWEPDRNWQERDGGRNYYDFTDPRDVERFHREREAAIYGRNRDDYREPEPVYPDNRGRAAPMPQEPLPQARENSGGGSIYRAPLDAPTEEARSVVPAPQTGIEPSMPGQSVRIPINPDVEITVPGARGASEDVAKFQILLDRVGASPGVIDGRMGDNVNKAITAYYEITGERLRTYDKEWIESELQRTGGPAFIDYTITSEDAAGPFIASVPADYSEKAKLERLGYTRVTEMLAERFHMDEKYLISLNPGLNFDRPGTIVKVANTNMQLKYEVGRIVADKAKKQLRIYDTHDRLVASYPATIGSENTPSPVGTHTVERVALNPEYTYNPKINFKQGNNDKVLKIPPGPNGPVGSVWIALSKPTYGIHGTPDPEKIGKTYSNGCIRLTNWDAEELAKRVTKGVTVEFI</sequence>
<proteinExistence type="inferred from homology"/>
<dbReference type="Gene3D" id="2.40.440.10">
    <property type="entry name" value="L,D-transpeptidase catalytic domain-like"/>
    <property type="match status" value="1"/>
</dbReference>
<evidence type="ECO:0000256" key="6">
    <source>
        <dbReference type="ARBA" id="ARBA00023316"/>
    </source>
</evidence>
<evidence type="ECO:0000313" key="11">
    <source>
        <dbReference type="Proteomes" id="UP000636264"/>
    </source>
</evidence>
<keyword evidence="3" id="KW-0808">Transferase</keyword>
<evidence type="ECO:0000259" key="9">
    <source>
        <dbReference type="PROSITE" id="PS52029"/>
    </source>
</evidence>
<dbReference type="AlphaFoldDB" id="A0A916RQ16"/>
<dbReference type="GO" id="GO:0008360">
    <property type="term" value="P:regulation of cell shape"/>
    <property type="evidence" value="ECO:0007669"/>
    <property type="project" value="UniProtKB-UniRule"/>
</dbReference>
<dbReference type="GO" id="GO:0016740">
    <property type="term" value="F:transferase activity"/>
    <property type="evidence" value="ECO:0007669"/>
    <property type="project" value="UniProtKB-KW"/>
</dbReference>
<dbReference type="EMBL" id="BMIF01000003">
    <property type="protein sequence ID" value="GGA62600.1"/>
    <property type="molecule type" value="Genomic_DNA"/>
</dbReference>
<dbReference type="GO" id="GO:0071972">
    <property type="term" value="F:peptidoglycan L,D-transpeptidase activity"/>
    <property type="evidence" value="ECO:0007669"/>
    <property type="project" value="TreeGrafter"/>
</dbReference>
<dbReference type="InterPro" id="IPR050979">
    <property type="entry name" value="LD-transpeptidase"/>
</dbReference>
<evidence type="ECO:0000256" key="5">
    <source>
        <dbReference type="ARBA" id="ARBA00022984"/>
    </source>
</evidence>
<accession>A0A916RQ16</accession>
<feature type="domain" description="L,D-TPase catalytic" evidence="9">
    <location>
        <begin position="365"/>
        <end position="498"/>
    </location>
</feature>
<evidence type="ECO:0000256" key="1">
    <source>
        <dbReference type="ARBA" id="ARBA00004752"/>
    </source>
</evidence>
<name>A0A916RQ16_9HYPH</name>
<protein>
    <submittedName>
        <fullName evidence="10">Murein L,D-transpeptidase</fullName>
    </submittedName>
</protein>
<dbReference type="PANTHER" id="PTHR30582">
    <property type="entry name" value="L,D-TRANSPEPTIDASE"/>
    <property type="match status" value="1"/>
</dbReference>